<feature type="domain" description="V-SNARE coiled-coil homology" evidence="2">
    <location>
        <begin position="178"/>
        <end position="242"/>
    </location>
</feature>
<evidence type="ECO:0000256" key="1">
    <source>
        <dbReference type="PROSITE-ProRule" id="PRU00290"/>
    </source>
</evidence>
<dbReference type="Proteomes" id="UP000693981">
    <property type="component" value="Unassembled WGS sequence"/>
</dbReference>
<keyword evidence="4" id="KW-1185">Reference proteome</keyword>
<evidence type="ECO:0000313" key="3">
    <source>
        <dbReference type="EMBL" id="KAG7398914.1"/>
    </source>
</evidence>
<protein>
    <submittedName>
        <fullName evidence="3">Lethal(2) giant larvae protein 1</fullName>
    </submittedName>
</protein>
<proteinExistence type="predicted"/>
<organism evidence="3 4">
    <name type="scientific">Phytophthora boehmeriae</name>
    <dbReference type="NCBI Taxonomy" id="109152"/>
    <lineage>
        <taxon>Eukaryota</taxon>
        <taxon>Sar</taxon>
        <taxon>Stramenopiles</taxon>
        <taxon>Oomycota</taxon>
        <taxon>Peronosporomycetes</taxon>
        <taxon>Peronosporales</taxon>
        <taxon>Peronosporaceae</taxon>
        <taxon>Phytophthora</taxon>
    </lineage>
</organism>
<comment type="caution">
    <text evidence="3">The sequence shown here is derived from an EMBL/GenBank/DDBJ whole genome shotgun (WGS) entry which is preliminary data.</text>
</comment>
<evidence type="ECO:0000313" key="4">
    <source>
        <dbReference type="Proteomes" id="UP000693981"/>
    </source>
</evidence>
<gene>
    <name evidence="3" type="primary">LLGL1_1</name>
    <name evidence="3" type="ORF">PHYBOEH_010132</name>
</gene>
<accession>A0A8T1X135</accession>
<reference evidence="3" key="1">
    <citation type="submission" date="2021-02" db="EMBL/GenBank/DDBJ databases">
        <authorList>
            <person name="Palmer J.M."/>
        </authorList>
    </citation>
    <scope>NUCLEOTIDE SEQUENCE</scope>
    <source>
        <strain evidence="3">SCRP23</strain>
    </source>
</reference>
<dbReference type="CDD" id="cd15873">
    <property type="entry name" value="R-SNARE_STXBP5_6"/>
    <property type="match status" value="1"/>
</dbReference>
<sequence length="243" mass="27259">MAMGPKEIPAQPLASFEFAGSVLVTSIVRVPLIWESEFNNFDFGLGRSGLVDGSLAEISFGGELWIANSFGEIERFSLFAEPTTVENAMLERKCIKTRLHLAERVITFEQATPPSSREGGKKRGIADAGKMFKKLVLSVTHEPTDLNKVFQFSSEEDERKRLMGDRTATAAQEDSESDVAKIEHGTATTKDTLMQAQQRLAERGEKLSELGLKTEQMKKTSEDFYQTMKAFNEKNANKKWYEF</sequence>
<evidence type="ECO:0000259" key="2">
    <source>
        <dbReference type="PROSITE" id="PS50892"/>
    </source>
</evidence>
<dbReference type="AlphaFoldDB" id="A0A8T1X135"/>
<dbReference type="OrthoDB" id="19944at2759"/>
<name>A0A8T1X135_9STRA</name>
<dbReference type="Pfam" id="PF00957">
    <property type="entry name" value="Synaptobrevin"/>
    <property type="match status" value="1"/>
</dbReference>
<dbReference type="EMBL" id="JAGDFL010000068">
    <property type="protein sequence ID" value="KAG7398914.1"/>
    <property type="molecule type" value="Genomic_DNA"/>
</dbReference>
<dbReference type="PROSITE" id="PS50892">
    <property type="entry name" value="V_SNARE"/>
    <property type="match status" value="1"/>
</dbReference>
<keyword evidence="1" id="KW-0175">Coiled coil</keyword>
<dbReference type="InterPro" id="IPR042855">
    <property type="entry name" value="V_SNARE_CC"/>
</dbReference>